<dbReference type="InterPro" id="IPR011054">
    <property type="entry name" value="Rudment_hybrid_motif"/>
</dbReference>
<dbReference type="Proteomes" id="UP001369815">
    <property type="component" value="Unassembled WGS sequence"/>
</dbReference>
<dbReference type="CDD" id="cd06850">
    <property type="entry name" value="biotinyl_domain"/>
    <property type="match status" value="1"/>
</dbReference>
<gene>
    <name evidence="12" type="ORF">Daesc_005552</name>
</gene>
<reference evidence="12 13" key="1">
    <citation type="journal article" date="2024" name="Front Chem Biol">
        <title>Unveiling the potential of Daldinia eschscholtzii MFLUCC 19-0629 through bioactivity and bioinformatics studies for enhanced sustainable agriculture production.</title>
        <authorList>
            <person name="Brooks S."/>
            <person name="Weaver J.A."/>
            <person name="Klomchit A."/>
            <person name="Alharthi S.A."/>
            <person name="Onlamun T."/>
            <person name="Nurani R."/>
            <person name="Vong T.K."/>
            <person name="Alberti F."/>
            <person name="Greco C."/>
        </authorList>
    </citation>
    <scope>NUCLEOTIDE SEQUENCE [LARGE SCALE GENOMIC DNA]</scope>
    <source>
        <strain evidence="12">MFLUCC 19-0629</strain>
    </source>
</reference>
<dbReference type="SMART" id="SM00797">
    <property type="entry name" value="AHS2"/>
    <property type="match status" value="1"/>
</dbReference>
<dbReference type="PROSITE" id="PS50979">
    <property type="entry name" value="BC"/>
    <property type="match status" value="1"/>
</dbReference>
<dbReference type="SUPFAM" id="SSF50891">
    <property type="entry name" value="Cyclophilin-like"/>
    <property type="match status" value="2"/>
</dbReference>
<dbReference type="Gene3D" id="2.40.50.100">
    <property type="match status" value="1"/>
</dbReference>
<dbReference type="EMBL" id="JBANMG010000005">
    <property type="protein sequence ID" value="KAK6953251.1"/>
    <property type="molecule type" value="Genomic_DNA"/>
</dbReference>
<evidence type="ECO:0000256" key="1">
    <source>
        <dbReference type="ARBA" id="ARBA00001953"/>
    </source>
</evidence>
<dbReference type="Pfam" id="PF02786">
    <property type="entry name" value="CPSase_L_D2"/>
    <property type="match status" value="1"/>
</dbReference>
<feature type="domain" description="Lipoyl-binding" evidence="9">
    <location>
        <begin position="1096"/>
        <end position="1174"/>
    </location>
</feature>
<dbReference type="PROSITE" id="PS50975">
    <property type="entry name" value="ATP_GRASP"/>
    <property type="match status" value="1"/>
</dbReference>
<feature type="domain" description="ATP-grasp" evidence="10">
    <location>
        <begin position="121"/>
        <end position="320"/>
    </location>
</feature>
<dbReference type="InterPro" id="IPR011761">
    <property type="entry name" value="ATP-grasp"/>
</dbReference>
<dbReference type="Gene3D" id="3.30.470.20">
    <property type="entry name" value="ATP-grasp fold, B domain"/>
    <property type="match status" value="1"/>
</dbReference>
<dbReference type="Pfam" id="PF02682">
    <property type="entry name" value="CT_C_D"/>
    <property type="match status" value="1"/>
</dbReference>
<keyword evidence="13" id="KW-1185">Reference proteome</keyword>
<dbReference type="GO" id="GO:0016787">
    <property type="term" value="F:hydrolase activity"/>
    <property type="evidence" value="ECO:0007669"/>
    <property type="project" value="UniProtKB-KW"/>
</dbReference>
<evidence type="ECO:0000256" key="6">
    <source>
        <dbReference type="ARBA" id="ARBA00023267"/>
    </source>
</evidence>
<accession>A0AAX6MM42</accession>
<dbReference type="InterPro" id="IPR000089">
    <property type="entry name" value="Biotin_lipoyl"/>
</dbReference>
<dbReference type="InterPro" id="IPR029000">
    <property type="entry name" value="Cyclophilin-like_dom_sf"/>
</dbReference>
<dbReference type="InterPro" id="IPR003778">
    <property type="entry name" value="CT_A_B"/>
</dbReference>
<name>A0AAX6MM42_9PEZI</name>
<dbReference type="InterPro" id="IPR005481">
    <property type="entry name" value="BC-like_N"/>
</dbReference>
<evidence type="ECO:0000313" key="13">
    <source>
        <dbReference type="Proteomes" id="UP001369815"/>
    </source>
</evidence>
<dbReference type="GO" id="GO:0046872">
    <property type="term" value="F:metal ion binding"/>
    <property type="evidence" value="ECO:0007669"/>
    <property type="project" value="InterPro"/>
</dbReference>
<evidence type="ECO:0000256" key="5">
    <source>
        <dbReference type="ARBA" id="ARBA00022840"/>
    </source>
</evidence>
<keyword evidence="6" id="KW-0092">Biotin</keyword>
<dbReference type="SUPFAM" id="SSF56059">
    <property type="entry name" value="Glutathione synthetase ATP-binding domain-like"/>
    <property type="match status" value="1"/>
</dbReference>
<evidence type="ECO:0000256" key="7">
    <source>
        <dbReference type="PROSITE-ProRule" id="PRU00409"/>
    </source>
</evidence>
<evidence type="ECO:0000259" key="9">
    <source>
        <dbReference type="PROSITE" id="PS50968"/>
    </source>
</evidence>
<dbReference type="PANTHER" id="PTHR18866:SF128">
    <property type="entry name" value="UREA AMIDOLYASE"/>
    <property type="match status" value="1"/>
</dbReference>
<protein>
    <recommendedName>
        <fullName evidence="14">Urea carboxylase</fullName>
    </recommendedName>
</protein>
<sequence length="1177" mass="129468">MSSIPRVLVANRGEIAVRCIQACKQLSFPSVAIFTTADASSLHVRLADSSVLLEGEGPQAYTNIDVILEICQKKDITAVFPGYGFLSENAEFARRIHDAGIIFIGPDSETIHQMGLKHVARDLATSAGIPIIQGSGLLKSAADTLEVARRIGFPVIVKASGGGGGMGQYVCETEKDVPAAFANVDSRSRELFHDTGVFIEKYYGSSHHIEVQIFGNGAGEVIDFGERECSIQRRRQKVVEECPSPYLVDKVDLKDRLISSALAIARSINYRSAGTVEFLVDDQTGDFFFLEMNTRLQVEHGITELRYGVDLVILMLRQAQFQLEGKAGIPADQLLNIRADAVPKGSAIEVRVCSENPADSFLPSSGHVQSVIWPRQYARVDTFIQLGTFVSPYFDSLLAKVIVHRATREESITTMRNALETTEIGGLVTNLMMLKSIISSPEFSSGRTLTTFLDTQFTFYPTGIQVVDPGAFTTIQQSCHRTTKGYGIPPSQPLNTLAVTIANLLVGNSQDVECLEVTARGPKLRFCSLSVVAVTGYPFSVEVDGNARQMWSRIIMKPGEILNIGSSAAPGGRCYIAIRGGLPDVPEWLGSKSTTPNLALGGIQGRQLRPGDHFEVIDIGQSDLPHAYQLPSNLIPPTTVTALYVMHGPHDSDDYVTEAGREVLYSSEWTIDYNCNRTGIRLIGPQIEWARKHGQEGGSHPSNVIEYGYPRPGGVNFTGDSPILFSQDSPDLGGFICSSTVISADLWRLGTLKPGDKIKLKPVSYSCARKLASQKADFINAVAKHISSGVLEYENALLLLELNEEPPKPDAILQVISSDQGGPRLTLRQYEPETIAQSDVVQLIIESHQQSSTIDKPLPVRRFRLPIVFDHPSIREAENRYITLQRSKAVYVPDNVSYVQENNGLSSRDDVFEILRKTQFLVVTVGFMAGLPLLWPLDPMARLTSQKYNPTRISTPSGTVGLGGGMFCVYPGDQPGGYMMLARSIPVWDVYALKPGFQEGRPWLFEPFDLVEFYEVGLEEYGEALRQFEAGTYEVQVEDTVFDAQAELAKDAEKRNLPEVVEFRTRQSAAEERMRAREEILLSEWQQEQEKGHASTEPVGPGEAVSSPQMGKVWKILVQPGELIEQDKAVIILEAMKMEIPVMAEESHHGLKVKEVLVKEGTLVSSGTSLVLLQRLD</sequence>
<dbReference type="InterPro" id="IPR050856">
    <property type="entry name" value="Biotin_carboxylase_complex"/>
</dbReference>
<evidence type="ECO:0000256" key="8">
    <source>
        <dbReference type="SAM" id="MobiDB-lite"/>
    </source>
</evidence>
<evidence type="ECO:0000259" key="11">
    <source>
        <dbReference type="PROSITE" id="PS50979"/>
    </source>
</evidence>
<keyword evidence="4" id="KW-0378">Hydrolase</keyword>
<dbReference type="InterPro" id="IPR011764">
    <property type="entry name" value="Biotin_carboxylation_dom"/>
</dbReference>
<dbReference type="SUPFAM" id="SSF51230">
    <property type="entry name" value="Single hybrid motif"/>
    <property type="match status" value="1"/>
</dbReference>
<dbReference type="InterPro" id="IPR003833">
    <property type="entry name" value="CT_C_D"/>
</dbReference>
<dbReference type="GO" id="GO:0005524">
    <property type="term" value="F:ATP binding"/>
    <property type="evidence" value="ECO:0007669"/>
    <property type="project" value="UniProtKB-UniRule"/>
</dbReference>
<proteinExistence type="predicted"/>
<keyword evidence="5 7" id="KW-0067">ATP-binding</keyword>
<dbReference type="SUPFAM" id="SSF51246">
    <property type="entry name" value="Rudiment single hybrid motif"/>
    <property type="match status" value="1"/>
</dbReference>
<keyword evidence="3 7" id="KW-0547">Nucleotide-binding</keyword>
<dbReference type="GO" id="GO:0016874">
    <property type="term" value="F:ligase activity"/>
    <property type="evidence" value="ECO:0007669"/>
    <property type="project" value="UniProtKB-KW"/>
</dbReference>
<evidence type="ECO:0000256" key="4">
    <source>
        <dbReference type="ARBA" id="ARBA00022801"/>
    </source>
</evidence>
<dbReference type="Pfam" id="PF00289">
    <property type="entry name" value="Biotin_carb_N"/>
    <property type="match status" value="1"/>
</dbReference>
<dbReference type="PANTHER" id="PTHR18866">
    <property type="entry name" value="CARBOXYLASE:PYRUVATE/ACETYL-COA/PROPIONYL-COA CARBOXYLASE"/>
    <property type="match status" value="1"/>
</dbReference>
<dbReference type="Pfam" id="PF02785">
    <property type="entry name" value="Biotin_carb_C"/>
    <property type="match status" value="1"/>
</dbReference>
<dbReference type="SMART" id="SM00878">
    <property type="entry name" value="Biotin_carb_C"/>
    <property type="match status" value="1"/>
</dbReference>
<dbReference type="InterPro" id="IPR005482">
    <property type="entry name" value="Biotin_COase_C"/>
</dbReference>
<evidence type="ECO:0000259" key="10">
    <source>
        <dbReference type="PROSITE" id="PS50975"/>
    </source>
</evidence>
<keyword evidence="2" id="KW-0436">Ligase</keyword>
<dbReference type="PROSITE" id="PS00867">
    <property type="entry name" value="CPSASE_2"/>
    <property type="match status" value="1"/>
</dbReference>
<dbReference type="Gene3D" id="2.40.100.10">
    <property type="entry name" value="Cyclophilin-like"/>
    <property type="match status" value="2"/>
</dbReference>
<feature type="domain" description="Biotin carboxylation" evidence="11">
    <location>
        <begin position="3"/>
        <end position="458"/>
    </location>
</feature>
<dbReference type="InterPro" id="IPR011053">
    <property type="entry name" value="Single_hybrid_motif"/>
</dbReference>
<comment type="cofactor">
    <cofactor evidence="1">
        <name>biotin</name>
        <dbReference type="ChEBI" id="CHEBI:57586"/>
    </cofactor>
</comment>
<evidence type="ECO:0000313" key="12">
    <source>
        <dbReference type="EMBL" id="KAK6953251.1"/>
    </source>
</evidence>
<dbReference type="SMART" id="SM00796">
    <property type="entry name" value="AHS1"/>
    <property type="match status" value="1"/>
</dbReference>
<dbReference type="Pfam" id="PF02626">
    <property type="entry name" value="CT_A_B"/>
    <property type="match status" value="1"/>
</dbReference>
<dbReference type="InterPro" id="IPR016185">
    <property type="entry name" value="PreATP-grasp_dom_sf"/>
</dbReference>
<dbReference type="PROSITE" id="PS50968">
    <property type="entry name" value="BIOTINYL_LIPOYL"/>
    <property type="match status" value="1"/>
</dbReference>
<evidence type="ECO:0008006" key="14">
    <source>
        <dbReference type="Google" id="ProtNLM"/>
    </source>
</evidence>
<comment type="caution">
    <text evidence="12">The sequence shown here is derived from an EMBL/GenBank/DDBJ whole genome shotgun (WGS) entry which is preliminary data.</text>
</comment>
<dbReference type="SUPFAM" id="SSF52440">
    <property type="entry name" value="PreATP-grasp domain"/>
    <property type="match status" value="1"/>
</dbReference>
<dbReference type="InterPro" id="IPR005479">
    <property type="entry name" value="CPAse_ATP-bd"/>
</dbReference>
<dbReference type="Pfam" id="PF00364">
    <property type="entry name" value="Biotin_lipoyl"/>
    <property type="match status" value="1"/>
</dbReference>
<evidence type="ECO:0000256" key="3">
    <source>
        <dbReference type="ARBA" id="ARBA00022741"/>
    </source>
</evidence>
<feature type="region of interest" description="Disordered" evidence="8">
    <location>
        <begin position="1086"/>
        <end position="1106"/>
    </location>
</feature>
<dbReference type="AlphaFoldDB" id="A0AAX6MM42"/>
<organism evidence="12 13">
    <name type="scientific">Daldinia eschscholtzii</name>
    <dbReference type="NCBI Taxonomy" id="292717"/>
    <lineage>
        <taxon>Eukaryota</taxon>
        <taxon>Fungi</taxon>
        <taxon>Dikarya</taxon>
        <taxon>Ascomycota</taxon>
        <taxon>Pezizomycotina</taxon>
        <taxon>Sordariomycetes</taxon>
        <taxon>Xylariomycetidae</taxon>
        <taxon>Xylariales</taxon>
        <taxon>Hypoxylaceae</taxon>
        <taxon>Daldinia</taxon>
    </lineage>
</organism>
<evidence type="ECO:0000256" key="2">
    <source>
        <dbReference type="ARBA" id="ARBA00022598"/>
    </source>
</evidence>
<dbReference type="PROSITE" id="PS00866">
    <property type="entry name" value="CPSASE_1"/>
    <property type="match status" value="1"/>
</dbReference>